<dbReference type="Pfam" id="PF13517">
    <property type="entry name" value="FG-GAP_3"/>
    <property type="match status" value="1"/>
</dbReference>
<dbReference type="InterPro" id="IPR015500">
    <property type="entry name" value="Peptidase_S8_subtilisin-rel"/>
</dbReference>
<dbReference type="PROSITE" id="PS00136">
    <property type="entry name" value="SUBTILASE_ASP"/>
    <property type="match status" value="1"/>
</dbReference>
<evidence type="ECO:0000256" key="1">
    <source>
        <dbReference type="ARBA" id="ARBA00011073"/>
    </source>
</evidence>
<evidence type="ECO:0000256" key="4">
    <source>
        <dbReference type="ARBA" id="ARBA00022801"/>
    </source>
</evidence>
<evidence type="ECO:0000259" key="9">
    <source>
        <dbReference type="Pfam" id="PF00082"/>
    </source>
</evidence>
<dbReference type="SUPFAM" id="SSF52743">
    <property type="entry name" value="Subtilisin-like"/>
    <property type="match status" value="1"/>
</dbReference>
<gene>
    <name evidence="10" type="ORF">ENK44_07465</name>
</gene>
<comment type="similarity">
    <text evidence="1 7 8">Belongs to the peptidase S8 family.</text>
</comment>
<keyword evidence="4 7" id="KW-0378">Hydrolase</keyword>
<dbReference type="PROSITE" id="PS00137">
    <property type="entry name" value="SUBTILASE_HIS"/>
    <property type="match status" value="1"/>
</dbReference>
<dbReference type="PANTHER" id="PTHR43399">
    <property type="entry name" value="SUBTILISIN-RELATED"/>
    <property type="match status" value="1"/>
</dbReference>
<dbReference type="PRINTS" id="PR00723">
    <property type="entry name" value="SUBTILISIN"/>
</dbReference>
<dbReference type="Gene3D" id="3.40.50.200">
    <property type="entry name" value="Peptidase S8/S53 domain"/>
    <property type="match status" value="1"/>
</dbReference>
<organism evidence="10">
    <name type="scientific">Caldithrix abyssi</name>
    <dbReference type="NCBI Taxonomy" id="187145"/>
    <lineage>
        <taxon>Bacteria</taxon>
        <taxon>Pseudomonadati</taxon>
        <taxon>Calditrichota</taxon>
        <taxon>Calditrichia</taxon>
        <taxon>Calditrichales</taxon>
        <taxon>Calditrichaceae</taxon>
        <taxon>Caldithrix</taxon>
    </lineage>
</organism>
<feature type="active site" description="Charge relay system" evidence="6 7">
    <location>
        <position position="254"/>
    </location>
</feature>
<comment type="caution">
    <text evidence="10">The sequence shown here is derived from an EMBL/GenBank/DDBJ whole genome shotgun (WGS) entry which is preliminary data.</text>
</comment>
<dbReference type="InterPro" id="IPR023827">
    <property type="entry name" value="Peptidase_S8_Asp-AS"/>
</dbReference>
<dbReference type="Gene3D" id="2.60.40.4070">
    <property type="match status" value="1"/>
</dbReference>
<dbReference type="PANTHER" id="PTHR43399:SF4">
    <property type="entry name" value="CELL WALL-ASSOCIATED PROTEASE"/>
    <property type="match status" value="1"/>
</dbReference>
<evidence type="ECO:0000256" key="3">
    <source>
        <dbReference type="ARBA" id="ARBA00022729"/>
    </source>
</evidence>
<evidence type="ECO:0000256" key="7">
    <source>
        <dbReference type="PROSITE-ProRule" id="PRU01240"/>
    </source>
</evidence>
<dbReference type="InterPro" id="IPR028994">
    <property type="entry name" value="Integrin_alpha_N"/>
</dbReference>
<dbReference type="AlphaFoldDB" id="A0A7V4WUS6"/>
<evidence type="ECO:0000256" key="5">
    <source>
        <dbReference type="ARBA" id="ARBA00022825"/>
    </source>
</evidence>
<keyword evidence="2 7" id="KW-0645">Protease</keyword>
<dbReference type="SUPFAM" id="SSF69318">
    <property type="entry name" value="Integrin alpha N-terminal domain"/>
    <property type="match status" value="1"/>
</dbReference>
<accession>A0A7V4WUS6</accession>
<dbReference type="EMBL" id="DRQG01000071">
    <property type="protein sequence ID" value="HGY55520.1"/>
    <property type="molecule type" value="Genomic_DNA"/>
</dbReference>
<feature type="domain" description="Peptidase S8/S53" evidence="9">
    <location>
        <begin position="166"/>
        <end position="454"/>
    </location>
</feature>
<keyword evidence="3" id="KW-0732">Signal</keyword>
<reference evidence="10" key="1">
    <citation type="journal article" date="2020" name="mSystems">
        <title>Genome- and Community-Level Interaction Insights into Carbon Utilization and Element Cycling Functions of Hydrothermarchaeota in Hydrothermal Sediment.</title>
        <authorList>
            <person name="Zhou Z."/>
            <person name="Liu Y."/>
            <person name="Xu W."/>
            <person name="Pan J."/>
            <person name="Luo Z.H."/>
            <person name="Li M."/>
        </authorList>
    </citation>
    <scope>NUCLEOTIDE SEQUENCE [LARGE SCALE GENOMIC DNA]</scope>
    <source>
        <strain evidence="10">HyVt-577</strain>
    </source>
</reference>
<feature type="active site" description="Charge relay system" evidence="6 7">
    <location>
        <position position="174"/>
    </location>
</feature>
<dbReference type="GO" id="GO:0004252">
    <property type="term" value="F:serine-type endopeptidase activity"/>
    <property type="evidence" value="ECO:0007669"/>
    <property type="project" value="UniProtKB-UniRule"/>
</dbReference>
<protein>
    <recommendedName>
        <fullName evidence="9">Peptidase S8/S53 domain-containing protein</fullName>
    </recommendedName>
</protein>
<dbReference type="Pfam" id="PF00082">
    <property type="entry name" value="Peptidase_S8"/>
    <property type="match status" value="1"/>
</dbReference>
<keyword evidence="5 7" id="KW-0720">Serine protease</keyword>
<evidence type="ECO:0000313" key="10">
    <source>
        <dbReference type="EMBL" id="HGY55520.1"/>
    </source>
</evidence>
<dbReference type="InterPro" id="IPR013517">
    <property type="entry name" value="FG-GAP"/>
</dbReference>
<dbReference type="InterPro" id="IPR023828">
    <property type="entry name" value="Peptidase_S8_Ser-AS"/>
</dbReference>
<dbReference type="Proteomes" id="UP000885779">
    <property type="component" value="Unassembled WGS sequence"/>
</dbReference>
<proteinExistence type="inferred from homology"/>
<evidence type="ECO:0000256" key="8">
    <source>
        <dbReference type="RuleBase" id="RU003355"/>
    </source>
</evidence>
<feature type="active site" description="Charge relay system" evidence="6 7">
    <location>
        <position position="418"/>
    </location>
</feature>
<name>A0A7V4WUS6_CALAY</name>
<dbReference type="InterPro" id="IPR000209">
    <property type="entry name" value="Peptidase_S8/S53_dom"/>
</dbReference>
<dbReference type="InterPro" id="IPR051048">
    <property type="entry name" value="Peptidase_S8/S53_subtilisin"/>
</dbReference>
<dbReference type="PROSITE" id="PS00138">
    <property type="entry name" value="SUBTILASE_SER"/>
    <property type="match status" value="1"/>
</dbReference>
<evidence type="ECO:0000256" key="6">
    <source>
        <dbReference type="PIRSR" id="PIRSR615500-1"/>
    </source>
</evidence>
<sequence>MSLIRSGFLVLISFCTLLSQTSYYPNQILFDIRPQASALQIGSLSKDGVLVKNNQALNNLLKAIGAVKVERWLTSADETDVIDGVDLSKIYRVRLSNSYKPEELNDFIHQLKQISDVQFGSLEYKHMVTAARYIPNDPDLSRQWYMDKIMAPEAWALWGDSIPGSREILVGVVDSGFDYLHPDLQDVLYVNPGEDVDGDGQITAVDSNNVDDDGNGYVDDFHGWDFVGANKDIGQQPDNDVRPPQAGEGAGLSHGTHVAGVIAAQTDNNIGMSSISYRAKILVTKHAYDNALQYPFYIIDGYSGILYCAKMGADVINCSWGGTGGYSFYEKYVIKQASTTYGSIVVCAAGNDASNNDNKPHYPSDFEQSIAVAALSSGDERASFSNYGEVIDISAPGVGVYSTIHANAGSYASWSGTSMASPVVAGSFALLKAWYPDSSRDWLVDRLLSTADDIDNRNASYAGKLGSGRVNVYNAIASGFLPDLRIKDYVFINEGTEISSGLKPGDTVDVRVQIENNPLWRSAREVTVTLHAVEGKAGLIDSIAVIGDVASGDTLSNLSDEISLFILEDAVYEPIRIPVTVTAVTEDGAPYQKEQEIKVQLSLEADGFPAGGENINVPIALEDITDDGQKEIIAIEDNYYCTVIETDGSVLSGFPVSTGGYTTAPPIVADVDADGQPEIVIMDRSGLLRIFDSSGNMEKEIDTDERVYGNIAAANLDNDDDLEIIFGTMGREVHVIKPDSTGLAGFPYSVGGTIRYGIALADFTGDGIVELVFGSSDKKLHVITAQGDSVPGFPLDLPSRTIQTPVIGTTGEELQIYFVTNDDTLYQVSATGTVNWKYGLNTSVNAPLALEDVDNDGSLDVAVVCSDGTIHLVNSDGQAKNGFPYPVNEPISTSPVFADLNNDGLMEIALSSQTGYLYVLKAEGMMYPNFPALLDDQLNGSSAINDLDDDDRLEIATGGSNGVHLSKFTDTQGSNSYWMTAYGNNARTSNYSDGVTGLQRGEREKIASEFEVYQNYPNPFNPQTTIEYRIARPADVRLDIFNIVGERIVSVMETGLQPGRHAYVWNGANSNGRPVSSGLYVYKISIRMKNGQSFSTVKKMLLLK</sequence>
<dbReference type="GO" id="GO:0006508">
    <property type="term" value="P:proteolysis"/>
    <property type="evidence" value="ECO:0007669"/>
    <property type="project" value="UniProtKB-KW"/>
</dbReference>
<dbReference type="PROSITE" id="PS51892">
    <property type="entry name" value="SUBTILASE"/>
    <property type="match status" value="1"/>
</dbReference>
<evidence type="ECO:0000256" key="2">
    <source>
        <dbReference type="ARBA" id="ARBA00022670"/>
    </source>
</evidence>
<dbReference type="InterPro" id="IPR022398">
    <property type="entry name" value="Peptidase_S8_His-AS"/>
</dbReference>
<dbReference type="InterPro" id="IPR036852">
    <property type="entry name" value="Peptidase_S8/S53_dom_sf"/>
</dbReference>